<dbReference type="HOGENOM" id="CLU_1152357_0_0_1"/>
<feature type="compositionally biased region" description="Low complexity" evidence="1">
    <location>
        <begin position="190"/>
        <end position="220"/>
    </location>
</feature>
<evidence type="ECO:0000313" key="2">
    <source>
        <dbReference type="EMBL" id="KIM30454.1"/>
    </source>
</evidence>
<accession>A0A0C3BE71</accession>
<sequence>MHMMWTSLPSNLGTARSFDGTIPIVNETPFFPSDSPCFPAPGKHQFDQHGNLILPPVAHGTPAQKRDALMDTILCKRLWVHFARDAVRQVLSRGCTNPRAKMMLPIGILVDFRVPSASEGGLEEALVKYGAIQGEDLAVYLDMEATLIEFLKPHIDQVEVIRQMIAPYYQEPSGLTRMLAPSIPSTRAPSSQGQSSSGSEGFLTPARVAGEAPGEAPGEAKQADIGSALSDLLGKVTGTSG</sequence>
<dbReference type="AlphaFoldDB" id="A0A0C3BE71"/>
<evidence type="ECO:0000313" key="3">
    <source>
        <dbReference type="Proteomes" id="UP000054097"/>
    </source>
</evidence>
<keyword evidence="3" id="KW-1185">Reference proteome</keyword>
<protein>
    <submittedName>
        <fullName evidence="2">Uncharacterized protein</fullName>
    </submittedName>
</protein>
<feature type="region of interest" description="Disordered" evidence="1">
    <location>
        <begin position="179"/>
        <end position="225"/>
    </location>
</feature>
<organism evidence="2 3">
    <name type="scientific">Serendipita vermifera MAFF 305830</name>
    <dbReference type="NCBI Taxonomy" id="933852"/>
    <lineage>
        <taxon>Eukaryota</taxon>
        <taxon>Fungi</taxon>
        <taxon>Dikarya</taxon>
        <taxon>Basidiomycota</taxon>
        <taxon>Agaricomycotina</taxon>
        <taxon>Agaricomycetes</taxon>
        <taxon>Sebacinales</taxon>
        <taxon>Serendipitaceae</taxon>
        <taxon>Serendipita</taxon>
    </lineage>
</organism>
<name>A0A0C3BE71_SERVB</name>
<gene>
    <name evidence="2" type="ORF">M408DRAFT_328044</name>
</gene>
<evidence type="ECO:0000256" key="1">
    <source>
        <dbReference type="SAM" id="MobiDB-lite"/>
    </source>
</evidence>
<reference evidence="3" key="2">
    <citation type="submission" date="2015-01" db="EMBL/GenBank/DDBJ databases">
        <title>Evolutionary Origins and Diversification of the Mycorrhizal Mutualists.</title>
        <authorList>
            <consortium name="DOE Joint Genome Institute"/>
            <consortium name="Mycorrhizal Genomics Consortium"/>
            <person name="Kohler A."/>
            <person name="Kuo A."/>
            <person name="Nagy L.G."/>
            <person name="Floudas D."/>
            <person name="Copeland A."/>
            <person name="Barry K.W."/>
            <person name="Cichocki N."/>
            <person name="Veneault-Fourrey C."/>
            <person name="LaButti K."/>
            <person name="Lindquist E.A."/>
            <person name="Lipzen A."/>
            <person name="Lundell T."/>
            <person name="Morin E."/>
            <person name="Murat C."/>
            <person name="Riley R."/>
            <person name="Ohm R."/>
            <person name="Sun H."/>
            <person name="Tunlid A."/>
            <person name="Henrissat B."/>
            <person name="Grigoriev I.V."/>
            <person name="Hibbett D.S."/>
            <person name="Martin F."/>
        </authorList>
    </citation>
    <scope>NUCLEOTIDE SEQUENCE [LARGE SCALE GENOMIC DNA]</scope>
    <source>
        <strain evidence="3">MAFF 305830</strain>
    </source>
</reference>
<dbReference type="OrthoDB" id="10560473at2759"/>
<proteinExistence type="predicted"/>
<dbReference type="Proteomes" id="UP000054097">
    <property type="component" value="Unassembled WGS sequence"/>
</dbReference>
<dbReference type="EMBL" id="KN824284">
    <property type="protein sequence ID" value="KIM30454.1"/>
    <property type="molecule type" value="Genomic_DNA"/>
</dbReference>
<reference evidence="2 3" key="1">
    <citation type="submission" date="2014-04" db="EMBL/GenBank/DDBJ databases">
        <authorList>
            <consortium name="DOE Joint Genome Institute"/>
            <person name="Kuo A."/>
            <person name="Zuccaro A."/>
            <person name="Kohler A."/>
            <person name="Nagy L.G."/>
            <person name="Floudas D."/>
            <person name="Copeland A."/>
            <person name="Barry K.W."/>
            <person name="Cichocki N."/>
            <person name="Veneault-Fourrey C."/>
            <person name="LaButti K."/>
            <person name="Lindquist E.A."/>
            <person name="Lipzen A."/>
            <person name="Lundell T."/>
            <person name="Morin E."/>
            <person name="Murat C."/>
            <person name="Sun H."/>
            <person name="Tunlid A."/>
            <person name="Henrissat B."/>
            <person name="Grigoriev I.V."/>
            <person name="Hibbett D.S."/>
            <person name="Martin F."/>
            <person name="Nordberg H.P."/>
            <person name="Cantor M.N."/>
            <person name="Hua S.X."/>
        </authorList>
    </citation>
    <scope>NUCLEOTIDE SEQUENCE [LARGE SCALE GENOMIC DNA]</scope>
    <source>
        <strain evidence="2 3">MAFF 305830</strain>
    </source>
</reference>